<evidence type="ECO:0000313" key="2">
    <source>
        <dbReference type="EMBL" id="TQE00538.1"/>
    </source>
</evidence>
<keyword evidence="1" id="KW-0472">Membrane</keyword>
<accession>A0A540MP10</accession>
<keyword evidence="1" id="KW-1133">Transmembrane helix</keyword>
<comment type="caution">
    <text evidence="2">The sequence shown here is derived from an EMBL/GenBank/DDBJ whole genome shotgun (WGS) entry which is preliminary data.</text>
</comment>
<reference evidence="2 3" key="1">
    <citation type="journal article" date="2019" name="G3 (Bethesda)">
        <title>Sequencing of a Wild Apple (Malus baccata) Genome Unravels the Differences Between Cultivated and Wild Apple Species Regarding Disease Resistance and Cold Tolerance.</title>
        <authorList>
            <person name="Chen X."/>
        </authorList>
    </citation>
    <scope>NUCLEOTIDE SEQUENCE [LARGE SCALE GENOMIC DNA]</scope>
    <source>
        <strain evidence="3">cv. Shandingzi</strain>
        <tissue evidence="2">Leaves</tissue>
    </source>
</reference>
<evidence type="ECO:0000313" key="3">
    <source>
        <dbReference type="Proteomes" id="UP000315295"/>
    </source>
</evidence>
<evidence type="ECO:0000256" key="1">
    <source>
        <dbReference type="SAM" id="Phobius"/>
    </source>
</evidence>
<protein>
    <submittedName>
        <fullName evidence="2">Uncharacterized protein</fullName>
    </submittedName>
</protein>
<feature type="transmembrane region" description="Helical" evidence="1">
    <location>
        <begin position="12"/>
        <end position="35"/>
    </location>
</feature>
<name>A0A540MP10_MALBA</name>
<organism evidence="2 3">
    <name type="scientific">Malus baccata</name>
    <name type="common">Siberian crab apple</name>
    <name type="synonym">Pyrus baccata</name>
    <dbReference type="NCBI Taxonomy" id="106549"/>
    <lineage>
        <taxon>Eukaryota</taxon>
        <taxon>Viridiplantae</taxon>
        <taxon>Streptophyta</taxon>
        <taxon>Embryophyta</taxon>
        <taxon>Tracheophyta</taxon>
        <taxon>Spermatophyta</taxon>
        <taxon>Magnoliopsida</taxon>
        <taxon>eudicotyledons</taxon>
        <taxon>Gunneridae</taxon>
        <taxon>Pentapetalae</taxon>
        <taxon>rosids</taxon>
        <taxon>fabids</taxon>
        <taxon>Rosales</taxon>
        <taxon>Rosaceae</taxon>
        <taxon>Amygdaloideae</taxon>
        <taxon>Maleae</taxon>
        <taxon>Malus</taxon>
    </lineage>
</organism>
<dbReference type="EMBL" id="VIEB01000210">
    <property type="protein sequence ID" value="TQE00538.1"/>
    <property type="molecule type" value="Genomic_DNA"/>
</dbReference>
<dbReference type="AlphaFoldDB" id="A0A540MP10"/>
<keyword evidence="1" id="KW-0812">Transmembrane</keyword>
<keyword evidence="3" id="KW-1185">Reference proteome</keyword>
<gene>
    <name evidence="2" type="ORF">C1H46_013782</name>
</gene>
<proteinExistence type="predicted"/>
<sequence>MGFMLKFPFCDFGFRNGFSFEISFFFSSFLFLLFVDEIQGRSRDEKKILRGQDGTPIWAMLGCLGLGGDVDL</sequence>
<dbReference type="Proteomes" id="UP000315295">
    <property type="component" value="Unassembled WGS sequence"/>
</dbReference>